<evidence type="ECO:0000313" key="2">
    <source>
        <dbReference type="Proteomes" id="UP000189681"/>
    </source>
</evidence>
<gene>
    <name evidence="1" type="ORF">AYP45_15860</name>
</gene>
<protein>
    <submittedName>
        <fullName evidence="1">Uncharacterized protein</fullName>
    </submittedName>
</protein>
<dbReference type="EMBL" id="AYTS01000163">
    <property type="protein sequence ID" value="OOP55248.1"/>
    <property type="molecule type" value="Genomic_DNA"/>
</dbReference>
<evidence type="ECO:0000313" key="1">
    <source>
        <dbReference type="EMBL" id="OOP55248.1"/>
    </source>
</evidence>
<proteinExistence type="predicted"/>
<reference evidence="1 2" key="1">
    <citation type="journal article" date="2017" name="Water Res.">
        <title>Discovery and metagenomic analysis of an anammox bacterial enrichment related to Candidatus "Brocadia caroliniensis" in a full-scale glycerol-fed nitritation-denitritation separate centrate treatment process.</title>
        <authorList>
            <person name="Park H."/>
            <person name="Brotto A.C."/>
            <person name="van Loosdrecht M.C."/>
            <person name="Chandran K."/>
        </authorList>
    </citation>
    <scope>NUCLEOTIDE SEQUENCE [LARGE SCALE GENOMIC DNA]</scope>
    <source>
        <strain evidence="1">26THWARD</strain>
    </source>
</reference>
<comment type="caution">
    <text evidence="1">The sequence shown here is derived from an EMBL/GenBank/DDBJ whole genome shotgun (WGS) entry which is preliminary data.</text>
</comment>
<dbReference type="STRING" id="1004156.AYP45_15860"/>
<dbReference type="InterPro" id="IPR049804">
    <property type="entry name" value="Choice_anch_L"/>
</dbReference>
<organism evidence="1 2">
    <name type="scientific">Candidatus Brocadia carolinensis</name>
    <dbReference type="NCBI Taxonomy" id="1004156"/>
    <lineage>
        <taxon>Bacteria</taxon>
        <taxon>Pseudomonadati</taxon>
        <taxon>Planctomycetota</taxon>
        <taxon>Candidatus Brocadiia</taxon>
        <taxon>Candidatus Brocadiales</taxon>
        <taxon>Candidatus Brocadiaceae</taxon>
        <taxon>Candidatus Brocadia</taxon>
    </lineage>
</organism>
<sequence length="181" mass="18701">MKINNTVMYRFMGLTIFFLVIFSFEAYGRQLSFEQLKEIRKKAAEASAFSGKRSSKSIAGALKPLAVTSDLNSLTATQLAESLVGTGVSVSNATFTGANVAGGSFSDGLSNGIGIESGVVLSSGDISLVNGPNDSDYLTVGNGQSGDSDLDSLASGTTFDAAVLDRLSENAAMNKDTGNCV</sequence>
<accession>A0A1V4AQ32</accession>
<name>A0A1V4AQ32_9BACT</name>
<dbReference type="NCBIfam" id="NF038133">
    <property type="entry name" value="choice_anch_L"/>
    <property type="match status" value="1"/>
</dbReference>
<dbReference type="Proteomes" id="UP000189681">
    <property type="component" value="Unassembled WGS sequence"/>
</dbReference>
<dbReference type="AlphaFoldDB" id="A0A1V4AQ32"/>